<dbReference type="EMBL" id="JACHED010000001">
    <property type="protein sequence ID" value="MBB6496559.1"/>
    <property type="molecule type" value="Genomic_DNA"/>
</dbReference>
<dbReference type="Proteomes" id="UP000567099">
    <property type="component" value="Unassembled WGS sequence"/>
</dbReference>
<accession>A0A2L1CDB5</accession>
<evidence type="ECO:0000313" key="15">
    <source>
        <dbReference type="Proteomes" id="UP000590564"/>
    </source>
</evidence>
<reference evidence="10" key="1">
    <citation type="journal article" date="2018" name="Genome Announc.">
        <title>Complete Genome Sequence of the Methanococcus maripaludis Type Strain JJ (DSM 2067), a Model for Selenoprotein Synthesis in Archaea.</title>
        <authorList>
            <person name="Poehlein A."/>
            <person name="Heym D."/>
            <person name="Quitzke V."/>
            <person name="Fersch J."/>
            <person name="Daniel R."/>
            <person name="Rother M."/>
        </authorList>
    </citation>
    <scope>NUCLEOTIDE SEQUENCE [LARGE SCALE GENOMIC DNA]</scope>
    <source>
        <strain evidence="10">DSM 2067</strain>
    </source>
</reference>
<dbReference type="GO" id="GO:0005975">
    <property type="term" value="P:carbohydrate metabolic process"/>
    <property type="evidence" value="ECO:0007669"/>
    <property type="project" value="InterPro"/>
</dbReference>
<evidence type="ECO:0000313" key="14">
    <source>
        <dbReference type="Proteomes" id="UP000568063"/>
    </source>
</evidence>
<reference evidence="4" key="2">
    <citation type="submission" date="2018-02" db="EMBL/GenBank/DDBJ databases">
        <title>Complete genome sequence of the Methanococcus maripaludis type strain JJ (DSM 2067), a model for selenoprotein synthesis in Archaea.</title>
        <authorList>
            <person name="Poehlein A."/>
            <person name="Heym D."/>
            <person name="Quitzke V."/>
            <person name="Fersch J."/>
            <person name="Daniel R."/>
            <person name="Rother M."/>
        </authorList>
    </citation>
    <scope>NUCLEOTIDE SEQUENCE [LARGE SCALE GENOMIC DNA]</scope>
    <source>
        <strain evidence="4">DSM 2067</strain>
    </source>
</reference>
<sequence length="407" mass="48510">MLLSLNFEVHQPNRLRKSVNLNSGDLWNRYVDVELNKEIFNKVADKCYIPSNMIMLELIDNYDIELSYSITGVFLEQALEFNEEVVELFRDLAKTGNVEFLGETYHHSLSSLFEDHEEFKEDILDHKKLIKELFGYKTTTFRNTELIFNNKIAETIKEMGFRGIFTEGANRILDWRSPNYVYSALSGLNVLFRNYNLSDDIGFRFSSRDWKEYPLMADKYASWLSNTPGDCINLYMDYETFGEHQWADTGIFEFLRYLPKELENYNHIEYSTPSEILELCTPKDTVDVFEFSTLSWADSERDLSAWLGNRMQQLSFQRLKEIRKYLGNYLKRYDEKERKELIEYKIYKNMQTSDNFYYMCTKGFNDMDVHSYFSHFSTPYDAYSAYLDAYYDFKNHLVLKLISTYFK</sequence>
<reference evidence="11 12" key="3">
    <citation type="submission" date="2020-07" db="EMBL/GenBank/DDBJ databases">
        <title>Genomic Encyclopedia of Type Strains, Phase IV (KMG-V): Genome sequencing to study the core and pangenomes of soil and plant-associated prokaryotes.</title>
        <authorList>
            <person name="Whitman W."/>
        </authorList>
    </citation>
    <scope>NUCLEOTIDE SEQUENCE [LARGE SCALE GENOMIC DNA]</scope>
    <source>
        <strain evidence="5 12">A4</strain>
        <strain evidence="8 13">C13</strain>
        <strain evidence="7 14">C9</strain>
        <strain evidence="9 15">D1</strain>
        <strain evidence="6 11">S1</strain>
    </source>
</reference>
<dbReference type="CDD" id="cd10795">
    <property type="entry name" value="GH57N_MJA1_like"/>
    <property type="match status" value="1"/>
</dbReference>
<dbReference type="EMBL" id="JACDUM010000001">
    <property type="protein sequence ID" value="MBA2859645.1"/>
    <property type="molecule type" value="Genomic_DNA"/>
</dbReference>
<dbReference type="SUPFAM" id="SSF88713">
    <property type="entry name" value="Glycoside hydrolase/deacetylase"/>
    <property type="match status" value="1"/>
</dbReference>
<dbReference type="PANTHER" id="PTHR36306">
    <property type="entry name" value="ALPHA-AMYLASE-RELATED-RELATED"/>
    <property type="match status" value="1"/>
</dbReference>
<dbReference type="InterPro" id="IPR011330">
    <property type="entry name" value="Glyco_hydro/deAcase_b/a-brl"/>
</dbReference>
<evidence type="ECO:0000313" key="6">
    <source>
        <dbReference type="EMBL" id="MBA2852504.1"/>
    </source>
</evidence>
<evidence type="ECO:0000313" key="5">
    <source>
        <dbReference type="EMBL" id="MBA2839927.1"/>
    </source>
</evidence>
<evidence type="ECO:0000259" key="3">
    <source>
        <dbReference type="Pfam" id="PF03065"/>
    </source>
</evidence>
<evidence type="ECO:0000313" key="10">
    <source>
        <dbReference type="Proteomes" id="UP000239462"/>
    </source>
</evidence>
<dbReference type="Proteomes" id="UP000590564">
    <property type="component" value="Unassembled WGS sequence"/>
</dbReference>
<protein>
    <submittedName>
        <fullName evidence="5">Alpha-amylase</fullName>
        <ecNumber evidence="5">3.2.1.1</ecNumber>
    </submittedName>
    <submittedName>
        <fullName evidence="4">Glycosyl hydrolase family 57</fullName>
    </submittedName>
</protein>
<keyword evidence="2" id="KW-0119">Carbohydrate metabolism</keyword>
<keyword evidence="5" id="KW-0326">Glycosidase</keyword>
<dbReference type="RefSeq" id="WP_104838314.1">
    <property type="nucleotide sequence ID" value="NZ_CP026606.1"/>
</dbReference>
<name>A0A2L1CDB5_METMI</name>
<evidence type="ECO:0000313" key="9">
    <source>
        <dbReference type="EMBL" id="MBB6496559.1"/>
    </source>
</evidence>
<dbReference type="EMBL" id="CP026606">
    <property type="protein sequence ID" value="AVB76926.1"/>
    <property type="molecule type" value="Genomic_DNA"/>
</dbReference>
<dbReference type="AlphaFoldDB" id="A0A2L1CDB5"/>
<dbReference type="EMBL" id="JACDUI010000001">
    <property type="protein sequence ID" value="MBA2839927.1"/>
    <property type="molecule type" value="Genomic_DNA"/>
</dbReference>
<dbReference type="GeneID" id="36102635"/>
<keyword evidence="4" id="KW-0378">Hydrolase</keyword>
<dbReference type="EC" id="3.2.1.1" evidence="5"/>
<comment type="similarity">
    <text evidence="1">Belongs to the glycosyl hydrolase 57 family.</text>
</comment>
<dbReference type="KEGG" id="mmad:MMJJ_15520"/>
<dbReference type="Gene3D" id="3.20.110.20">
    <property type="match status" value="1"/>
</dbReference>
<evidence type="ECO:0000313" key="13">
    <source>
        <dbReference type="Proteomes" id="UP000567099"/>
    </source>
</evidence>
<evidence type="ECO:0000313" key="12">
    <source>
        <dbReference type="Proteomes" id="UP000563838"/>
    </source>
</evidence>
<feature type="domain" description="Glycoside hydrolase family 57 N-terminal" evidence="3">
    <location>
        <begin position="5"/>
        <end position="288"/>
    </location>
</feature>
<dbReference type="Proteomes" id="UP000522365">
    <property type="component" value="Unassembled WGS sequence"/>
</dbReference>
<dbReference type="GO" id="GO:0004556">
    <property type="term" value="F:alpha-amylase activity"/>
    <property type="evidence" value="ECO:0007669"/>
    <property type="project" value="UniProtKB-EC"/>
</dbReference>
<evidence type="ECO:0000313" key="11">
    <source>
        <dbReference type="Proteomes" id="UP000522365"/>
    </source>
</evidence>
<dbReference type="InterPro" id="IPR004300">
    <property type="entry name" value="Glyco_hydro_57_N"/>
</dbReference>
<gene>
    <name evidence="5" type="ORF">HNP87_000439</name>
    <name evidence="6" type="ORF">HNP89_000441</name>
    <name evidence="7" type="ORF">HNP91_000440</name>
    <name evidence="8" type="ORF">HNP94_000437</name>
    <name evidence="9" type="ORF">HNP96_000580</name>
    <name evidence="4" type="ORF">MMJJ_15520</name>
</gene>
<dbReference type="Proteomes" id="UP000239462">
    <property type="component" value="Chromosome"/>
</dbReference>
<evidence type="ECO:0000313" key="8">
    <source>
        <dbReference type="EMBL" id="MBA2863437.1"/>
    </source>
</evidence>
<evidence type="ECO:0000313" key="4">
    <source>
        <dbReference type="EMBL" id="AVB76926.1"/>
    </source>
</evidence>
<dbReference type="InterPro" id="IPR052046">
    <property type="entry name" value="GH57_Enzymes"/>
</dbReference>
<dbReference type="EMBL" id="JACDUO010000001">
    <property type="protein sequence ID" value="MBA2863437.1"/>
    <property type="molecule type" value="Genomic_DNA"/>
</dbReference>
<evidence type="ECO:0000256" key="1">
    <source>
        <dbReference type="ARBA" id="ARBA00006821"/>
    </source>
</evidence>
<dbReference type="PANTHER" id="PTHR36306:SF1">
    <property type="entry name" value="ALPHA-AMYLASE-RELATED"/>
    <property type="match status" value="1"/>
</dbReference>
<organism evidence="4 10">
    <name type="scientific">Methanococcus maripaludis</name>
    <name type="common">Methanococcus deltae</name>
    <dbReference type="NCBI Taxonomy" id="39152"/>
    <lineage>
        <taxon>Archaea</taxon>
        <taxon>Methanobacteriati</taxon>
        <taxon>Methanobacteriota</taxon>
        <taxon>Methanomada group</taxon>
        <taxon>Methanococci</taxon>
        <taxon>Methanococcales</taxon>
        <taxon>Methanococcaceae</taxon>
        <taxon>Methanococcus</taxon>
    </lineage>
</organism>
<dbReference type="EMBL" id="JACDUK010000001">
    <property type="protein sequence ID" value="MBA2852504.1"/>
    <property type="molecule type" value="Genomic_DNA"/>
</dbReference>
<evidence type="ECO:0000313" key="7">
    <source>
        <dbReference type="EMBL" id="MBA2859645.1"/>
    </source>
</evidence>
<dbReference type="Proteomes" id="UP000568063">
    <property type="component" value="Unassembled WGS sequence"/>
</dbReference>
<evidence type="ECO:0000256" key="2">
    <source>
        <dbReference type="ARBA" id="ARBA00023277"/>
    </source>
</evidence>
<proteinExistence type="inferred from homology"/>
<dbReference type="Proteomes" id="UP000563838">
    <property type="component" value="Unassembled WGS sequence"/>
</dbReference>
<dbReference type="Pfam" id="PF03065">
    <property type="entry name" value="Glyco_hydro_57"/>
    <property type="match status" value="1"/>
</dbReference>